<comment type="caution">
    <text evidence="2">The sequence shown here is derived from an EMBL/GenBank/DDBJ whole genome shotgun (WGS) entry which is preliminary data.</text>
</comment>
<reference evidence="2 3" key="1">
    <citation type="submission" date="2019-11" db="EMBL/GenBank/DDBJ databases">
        <title>Whole genome sequence of Oryza granulata.</title>
        <authorList>
            <person name="Li W."/>
        </authorList>
    </citation>
    <scope>NUCLEOTIDE SEQUENCE [LARGE SCALE GENOMIC DNA]</scope>
    <source>
        <strain evidence="3">cv. Menghai</strain>
        <tissue evidence="2">Leaf</tissue>
    </source>
</reference>
<feature type="compositionally biased region" description="Low complexity" evidence="1">
    <location>
        <begin position="13"/>
        <end position="22"/>
    </location>
</feature>
<organism evidence="2 3">
    <name type="scientific">Oryza meyeriana var. granulata</name>
    <dbReference type="NCBI Taxonomy" id="110450"/>
    <lineage>
        <taxon>Eukaryota</taxon>
        <taxon>Viridiplantae</taxon>
        <taxon>Streptophyta</taxon>
        <taxon>Embryophyta</taxon>
        <taxon>Tracheophyta</taxon>
        <taxon>Spermatophyta</taxon>
        <taxon>Magnoliopsida</taxon>
        <taxon>Liliopsida</taxon>
        <taxon>Poales</taxon>
        <taxon>Poaceae</taxon>
        <taxon>BOP clade</taxon>
        <taxon>Oryzoideae</taxon>
        <taxon>Oryzeae</taxon>
        <taxon>Oryzinae</taxon>
        <taxon>Oryza</taxon>
        <taxon>Oryza meyeriana</taxon>
    </lineage>
</organism>
<feature type="compositionally biased region" description="Pro residues" evidence="1">
    <location>
        <begin position="1"/>
        <end position="12"/>
    </location>
</feature>
<dbReference type="Proteomes" id="UP000479710">
    <property type="component" value="Unassembled WGS sequence"/>
</dbReference>
<evidence type="ECO:0000313" key="2">
    <source>
        <dbReference type="EMBL" id="KAF0925966.1"/>
    </source>
</evidence>
<dbReference type="EMBL" id="SPHZ02000003">
    <property type="protein sequence ID" value="KAF0925966.1"/>
    <property type="molecule type" value="Genomic_DNA"/>
</dbReference>
<feature type="compositionally biased region" description="Low complexity" evidence="1">
    <location>
        <begin position="42"/>
        <end position="55"/>
    </location>
</feature>
<proteinExistence type="predicted"/>
<keyword evidence="3" id="KW-1185">Reference proteome</keyword>
<gene>
    <name evidence="2" type="ORF">E2562_019034</name>
</gene>
<sequence>MPPLAPLGPPPRSRAATPPAVAQVRRHRPPSRLQTSTAQALTRATTSPPRPSTAQPRHHPAISYAGLPFSRLPTTPHHRHPSSAATLVPGHCAATPAPSVTL</sequence>
<dbReference type="AlphaFoldDB" id="A0A6G1EMW4"/>
<evidence type="ECO:0000313" key="3">
    <source>
        <dbReference type="Proteomes" id="UP000479710"/>
    </source>
</evidence>
<name>A0A6G1EMW4_9ORYZ</name>
<protein>
    <submittedName>
        <fullName evidence="2">Uncharacterized protein</fullName>
    </submittedName>
</protein>
<evidence type="ECO:0000256" key="1">
    <source>
        <dbReference type="SAM" id="MobiDB-lite"/>
    </source>
</evidence>
<accession>A0A6G1EMW4</accession>
<feature type="region of interest" description="Disordered" evidence="1">
    <location>
        <begin position="1"/>
        <end position="102"/>
    </location>
</feature>